<dbReference type="InterPro" id="IPR055170">
    <property type="entry name" value="GFO_IDH_MocA-like_dom"/>
</dbReference>
<feature type="domain" description="Gfo/Idh/MocA-like oxidoreductase N-terminal" evidence="1">
    <location>
        <begin position="8"/>
        <end position="123"/>
    </location>
</feature>
<dbReference type="PANTHER" id="PTHR43708:SF8">
    <property type="entry name" value="OXIDOREDUCTASE"/>
    <property type="match status" value="1"/>
</dbReference>
<dbReference type="Pfam" id="PF22725">
    <property type="entry name" value="GFO_IDH_MocA_C3"/>
    <property type="match status" value="1"/>
</dbReference>
<dbReference type="Gene3D" id="3.40.50.720">
    <property type="entry name" value="NAD(P)-binding Rossmann-like Domain"/>
    <property type="match status" value="1"/>
</dbReference>
<dbReference type="SUPFAM" id="SSF55347">
    <property type="entry name" value="Glyceraldehyde-3-phosphate dehydrogenase-like, C-terminal domain"/>
    <property type="match status" value="1"/>
</dbReference>
<dbReference type="InterPro" id="IPR051317">
    <property type="entry name" value="Gfo/Idh/MocA_oxidoreduct"/>
</dbReference>
<dbReference type="Proteomes" id="UP000613840">
    <property type="component" value="Unassembled WGS sequence"/>
</dbReference>
<sequence>MIGDPIAVVQVGAGSMGRGWLATIKKNPDVRLVGLVDLDLDTARASAAGTGHDGVPVARSLDELGVEADAVINVTVPQAHAPVARQALAAGLPVLCEKPIAPTVAEAQQMAAAAAAAGKLLMISQSRRYFDGFRQFRQVVGGLGTLGSVSCEFFKAPHFGGFRDAMDQPLLVDMAIHTFDAARALIGTDPLSVYCETFNPAWSWYAGDAAASAVFEFPDGIRFSYVGCWCADGQQTSWNGTWRANAQDGTAIWDGDNAPTVERLDGSTDVPPAPGLPEQIAGSLAEFVDCLRTGAEPATTASANIASLAMVEAAVLSSDQGRRVTLGEVLGG</sequence>
<dbReference type="Gene3D" id="3.30.360.10">
    <property type="entry name" value="Dihydrodipicolinate Reductase, domain 2"/>
    <property type="match status" value="1"/>
</dbReference>
<gene>
    <name evidence="3" type="ORF">GCM10011575_15480</name>
</gene>
<dbReference type="GO" id="GO:0000166">
    <property type="term" value="F:nucleotide binding"/>
    <property type="evidence" value="ECO:0007669"/>
    <property type="project" value="InterPro"/>
</dbReference>
<evidence type="ECO:0000259" key="2">
    <source>
        <dbReference type="Pfam" id="PF22725"/>
    </source>
</evidence>
<evidence type="ECO:0000313" key="3">
    <source>
        <dbReference type="EMBL" id="GGL58055.1"/>
    </source>
</evidence>
<dbReference type="PANTHER" id="PTHR43708">
    <property type="entry name" value="CONSERVED EXPRESSED OXIDOREDUCTASE (EUROFUNG)"/>
    <property type="match status" value="1"/>
</dbReference>
<proteinExistence type="predicted"/>
<reference evidence="3" key="1">
    <citation type="journal article" date="2014" name="Int. J. Syst. Evol. Microbiol.">
        <title>Complete genome sequence of Corynebacterium casei LMG S-19264T (=DSM 44701T), isolated from a smear-ripened cheese.</title>
        <authorList>
            <consortium name="US DOE Joint Genome Institute (JGI-PGF)"/>
            <person name="Walter F."/>
            <person name="Albersmeier A."/>
            <person name="Kalinowski J."/>
            <person name="Ruckert C."/>
        </authorList>
    </citation>
    <scope>NUCLEOTIDE SEQUENCE</scope>
    <source>
        <strain evidence="3">CGMCC 4.7306</strain>
    </source>
</reference>
<dbReference type="AlphaFoldDB" id="A0A917S4R0"/>
<reference evidence="3" key="2">
    <citation type="submission" date="2020-09" db="EMBL/GenBank/DDBJ databases">
        <authorList>
            <person name="Sun Q."/>
            <person name="Zhou Y."/>
        </authorList>
    </citation>
    <scope>NUCLEOTIDE SEQUENCE</scope>
    <source>
        <strain evidence="3">CGMCC 4.7306</strain>
    </source>
</reference>
<comment type="caution">
    <text evidence="3">The sequence shown here is derived from an EMBL/GenBank/DDBJ whole genome shotgun (WGS) entry which is preliminary data.</text>
</comment>
<keyword evidence="4" id="KW-1185">Reference proteome</keyword>
<feature type="domain" description="GFO/IDH/MocA-like oxidoreductase" evidence="2">
    <location>
        <begin position="141"/>
        <end position="235"/>
    </location>
</feature>
<dbReference type="InterPro" id="IPR036291">
    <property type="entry name" value="NAD(P)-bd_dom_sf"/>
</dbReference>
<protein>
    <submittedName>
        <fullName evidence="3">Dehydrogenase</fullName>
    </submittedName>
</protein>
<evidence type="ECO:0000259" key="1">
    <source>
        <dbReference type="Pfam" id="PF01408"/>
    </source>
</evidence>
<dbReference type="Pfam" id="PF01408">
    <property type="entry name" value="GFO_IDH_MocA"/>
    <property type="match status" value="1"/>
</dbReference>
<dbReference type="EMBL" id="BMMZ01000003">
    <property type="protein sequence ID" value="GGL58055.1"/>
    <property type="molecule type" value="Genomic_DNA"/>
</dbReference>
<dbReference type="InterPro" id="IPR000683">
    <property type="entry name" value="Gfo/Idh/MocA-like_OxRdtase_N"/>
</dbReference>
<dbReference type="SUPFAM" id="SSF51735">
    <property type="entry name" value="NAD(P)-binding Rossmann-fold domains"/>
    <property type="match status" value="1"/>
</dbReference>
<organism evidence="3 4">
    <name type="scientific">Microlunatus endophyticus</name>
    <dbReference type="NCBI Taxonomy" id="1716077"/>
    <lineage>
        <taxon>Bacteria</taxon>
        <taxon>Bacillati</taxon>
        <taxon>Actinomycetota</taxon>
        <taxon>Actinomycetes</taxon>
        <taxon>Propionibacteriales</taxon>
        <taxon>Propionibacteriaceae</taxon>
        <taxon>Microlunatus</taxon>
    </lineage>
</organism>
<evidence type="ECO:0000313" key="4">
    <source>
        <dbReference type="Proteomes" id="UP000613840"/>
    </source>
</evidence>
<accession>A0A917S4R0</accession>
<name>A0A917S4R0_9ACTN</name>